<evidence type="ECO:0000313" key="3">
    <source>
        <dbReference type="Proteomes" id="UP000054324"/>
    </source>
</evidence>
<accession>A0A075AD94</accession>
<keyword evidence="3" id="KW-1185">Reference proteome</keyword>
<reference evidence="2 3" key="1">
    <citation type="submission" date="2013-11" db="EMBL/GenBank/DDBJ databases">
        <title>Opisthorchis viverrini - life in the bile duct.</title>
        <authorList>
            <person name="Young N.D."/>
            <person name="Nagarajan N."/>
            <person name="Lin S.J."/>
            <person name="Korhonen P.K."/>
            <person name="Jex A.R."/>
            <person name="Hall R.S."/>
            <person name="Safavi-Hemami H."/>
            <person name="Kaewkong W."/>
            <person name="Bertrand D."/>
            <person name="Gao S."/>
            <person name="Seet Q."/>
            <person name="Wongkham S."/>
            <person name="Teh B.T."/>
            <person name="Wongkham C."/>
            <person name="Intapan P.M."/>
            <person name="Maleewong W."/>
            <person name="Yang X."/>
            <person name="Hu M."/>
            <person name="Wang Z."/>
            <person name="Hofmann A."/>
            <person name="Sternberg P.W."/>
            <person name="Tan P."/>
            <person name="Wang J."/>
            <person name="Gasser R.B."/>
        </authorList>
    </citation>
    <scope>NUCLEOTIDE SEQUENCE [LARGE SCALE GENOMIC DNA]</scope>
</reference>
<sequence>MVQQQGWRHPVGHVELKPIPTAEASWPLNVVHMARVTKTRSSRGHKNPKLMVMVILISRRRLLVWLTAPNSEINKQTNKEKQLHNRLTVIRDQEYLKRHVTEYGETDHRQKELREADGRIAEKR</sequence>
<dbReference type="CTD" id="20320907"/>
<gene>
    <name evidence="2" type="ORF">T265_06728</name>
</gene>
<dbReference type="AlphaFoldDB" id="A0A075AD94"/>
<name>A0A075AD94_OPIVI</name>
<dbReference type="Proteomes" id="UP000054324">
    <property type="component" value="Unassembled WGS sequence"/>
</dbReference>
<organism evidence="2 3">
    <name type="scientific">Opisthorchis viverrini</name>
    <name type="common">Southeast Asian liver fluke</name>
    <dbReference type="NCBI Taxonomy" id="6198"/>
    <lineage>
        <taxon>Eukaryota</taxon>
        <taxon>Metazoa</taxon>
        <taxon>Spiralia</taxon>
        <taxon>Lophotrochozoa</taxon>
        <taxon>Platyhelminthes</taxon>
        <taxon>Trematoda</taxon>
        <taxon>Digenea</taxon>
        <taxon>Opisthorchiida</taxon>
        <taxon>Opisthorchiata</taxon>
        <taxon>Opisthorchiidae</taxon>
        <taxon>Opisthorchis</taxon>
    </lineage>
</organism>
<evidence type="ECO:0000256" key="1">
    <source>
        <dbReference type="SAM" id="MobiDB-lite"/>
    </source>
</evidence>
<evidence type="ECO:0000313" key="2">
    <source>
        <dbReference type="EMBL" id="KER25924.1"/>
    </source>
</evidence>
<dbReference type="KEGG" id="ovi:T265_06728"/>
<dbReference type="RefSeq" id="XP_009170329.1">
    <property type="nucleotide sequence ID" value="XM_009172065.1"/>
</dbReference>
<protein>
    <submittedName>
        <fullName evidence="2">Uncharacterized protein</fullName>
    </submittedName>
</protein>
<dbReference type="EMBL" id="KL596762">
    <property type="protein sequence ID" value="KER25924.1"/>
    <property type="molecule type" value="Genomic_DNA"/>
</dbReference>
<dbReference type="GeneID" id="20320907"/>
<feature type="region of interest" description="Disordered" evidence="1">
    <location>
        <begin position="103"/>
        <end position="124"/>
    </location>
</feature>
<proteinExistence type="predicted"/>